<evidence type="ECO:0000259" key="2">
    <source>
        <dbReference type="PROSITE" id="PS00028"/>
    </source>
</evidence>
<protein>
    <recommendedName>
        <fullName evidence="2">C2H2-type domain-containing protein</fullName>
    </recommendedName>
</protein>
<evidence type="ECO:0000313" key="4">
    <source>
        <dbReference type="Proteomes" id="UP001627154"/>
    </source>
</evidence>
<dbReference type="EMBL" id="JBJJXI010000066">
    <property type="protein sequence ID" value="KAL3397370.1"/>
    <property type="molecule type" value="Genomic_DNA"/>
</dbReference>
<dbReference type="AlphaFoldDB" id="A0ABD2WWT9"/>
<organism evidence="3 4">
    <name type="scientific">Trichogramma kaykai</name>
    <dbReference type="NCBI Taxonomy" id="54128"/>
    <lineage>
        <taxon>Eukaryota</taxon>
        <taxon>Metazoa</taxon>
        <taxon>Ecdysozoa</taxon>
        <taxon>Arthropoda</taxon>
        <taxon>Hexapoda</taxon>
        <taxon>Insecta</taxon>
        <taxon>Pterygota</taxon>
        <taxon>Neoptera</taxon>
        <taxon>Endopterygota</taxon>
        <taxon>Hymenoptera</taxon>
        <taxon>Apocrita</taxon>
        <taxon>Proctotrupomorpha</taxon>
        <taxon>Chalcidoidea</taxon>
        <taxon>Trichogrammatidae</taxon>
        <taxon>Trichogramma</taxon>
    </lineage>
</organism>
<feature type="region of interest" description="Disordered" evidence="1">
    <location>
        <begin position="220"/>
        <end position="240"/>
    </location>
</feature>
<dbReference type="PANTHER" id="PTHR46664">
    <property type="entry name" value="ATM INTERACTOR"/>
    <property type="match status" value="1"/>
</dbReference>
<dbReference type="Proteomes" id="UP001627154">
    <property type="component" value="Unassembled WGS sequence"/>
</dbReference>
<accession>A0ABD2WWT9</accession>
<name>A0ABD2WWT9_9HYME</name>
<evidence type="ECO:0000256" key="1">
    <source>
        <dbReference type="SAM" id="MobiDB-lite"/>
    </source>
</evidence>
<sequence>MLANKNENEETVKIICPSINELTKISVEVRCSKCDSIFSNESCYRFHDLKVHQQKNIEKVIKQNVKFHCPIENCIYAIGNQKHFTLFKYVKQHYLKVHADKNFLCRCCSKGFSTKASREAHVKICGQYFICNCKKNFNSYEALLTHAKRNSHKFDDKYRLKKNKNGIKNVCQQKSAVIKLIPILPKPTCDVGTQINEDMFEKKSNSKKILKKQICRQTQTTEASKDKQQKKSAETQTLKSVPRVIRVKQVEKRKNSNANEKQNNKIAEIKSDLNFLDTLNSILLDSPLAMKHNIILEDAWEEKSNSGTQTSPIKTVFEDIDNDKTKNCNFNKLTKSDPMLTEQAYNDRFNSIETQTEKEPYQLVFESDPMSSNIETQTTDNYTETGEQLHIYSNICTQTCNEILPSDLGLSDIQTQTAWSHLDDTTVSTETQTKAFKCLSGCDSSSWFTTPTQHMETQTEFYQIFKELD</sequence>
<feature type="compositionally biased region" description="Basic and acidic residues" evidence="1">
    <location>
        <begin position="223"/>
        <end position="233"/>
    </location>
</feature>
<comment type="caution">
    <text evidence="3">The sequence shown here is derived from an EMBL/GenBank/DDBJ whole genome shotgun (WGS) entry which is preliminary data.</text>
</comment>
<keyword evidence="4" id="KW-1185">Reference proteome</keyword>
<proteinExistence type="predicted"/>
<evidence type="ECO:0000313" key="3">
    <source>
        <dbReference type="EMBL" id="KAL3397370.1"/>
    </source>
</evidence>
<dbReference type="InterPro" id="IPR013087">
    <property type="entry name" value="Znf_C2H2_type"/>
</dbReference>
<dbReference type="SMART" id="SM00355">
    <property type="entry name" value="ZnF_C2H2"/>
    <property type="match status" value="4"/>
</dbReference>
<feature type="domain" description="C2H2-type" evidence="2">
    <location>
        <begin position="31"/>
        <end position="52"/>
    </location>
</feature>
<reference evidence="3 4" key="1">
    <citation type="journal article" date="2024" name="bioRxiv">
        <title>A reference genome for Trichogramma kaykai: A tiny desert-dwelling parasitoid wasp with competing sex-ratio distorters.</title>
        <authorList>
            <person name="Culotta J."/>
            <person name="Lindsey A.R."/>
        </authorList>
    </citation>
    <scope>NUCLEOTIDE SEQUENCE [LARGE SCALE GENOMIC DNA]</scope>
    <source>
        <strain evidence="3 4">KSX58</strain>
    </source>
</reference>
<dbReference type="InterPro" id="IPR055303">
    <property type="entry name" value="ATMIN"/>
</dbReference>
<gene>
    <name evidence="3" type="ORF">TKK_008934</name>
</gene>
<dbReference type="PANTHER" id="PTHR46664:SF1">
    <property type="entry name" value="ATM INTERACTOR"/>
    <property type="match status" value="1"/>
</dbReference>
<dbReference type="PROSITE" id="PS00028">
    <property type="entry name" value="ZINC_FINGER_C2H2_1"/>
    <property type="match status" value="1"/>
</dbReference>